<dbReference type="AlphaFoldDB" id="B4SGT2"/>
<protein>
    <submittedName>
        <fullName evidence="1">Uncharacterized protein</fullName>
    </submittedName>
</protein>
<accession>B4SGT2</accession>
<dbReference type="OrthoDB" id="1082405at2"/>
<evidence type="ECO:0000313" key="1">
    <source>
        <dbReference type="EMBL" id="ACF43495.1"/>
    </source>
</evidence>
<dbReference type="Proteomes" id="UP000002724">
    <property type="component" value="Chromosome"/>
</dbReference>
<proteinExistence type="predicted"/>
<reference evidence="1 2" key="1">
    <citation type="submission" date="2008-06" db="EMBL/GenBank/DDBJ databases">
        <title>Complete sequence of Pelodictyon phaeoclathratiforme BU-1.</title>
        <authorList>
            <consortium name="US DOE Joint Genome Institute"/>
            <person name="Lucas S."/>
            <person name="Copeland A."/>
            <person name="Lapidus A."/>
            <person name="Glavina del Rio T."/>
            <person name="Dalin E."/>
            <person name="Tice H."/>
            <person name="Bruce D."/>
            <person name="Goodwin L."/>
            <person name="Pitluck S."/>
            <person name="Schmutz J."/>
            <person name="Larimer F."/>
            <person name="Land M."/>
            <person name="Hauser L."/>
            <person name="Kyrpides N."/>
            <person name="Mikhailova N."/>
            <person name="Liu Z."/>
            <person name="Li T."/>
            <person name="Zhao F."/>
            <person name="Overmann J."/>
            <person name="Bryant D.A."/>
            <person name="Richardson P."/>
        </authorList>
    </citation>
    <scope>NUCLEOTIDE SEQUENCE [LARGE SCALE GENOMIC DNA]</scope>
    <source>
        <strain evidence="2">DSM 5477 / BU-1</strain>
    </source>
</reference>
<keyword evidence="2" id="KW-1185">Reference proteome</keyword>
<gene>
    <name evidence="1" type="ordered locus">Ppha_1223</name>
</gene>
<organism evidence="1 2">
    <name type="scientific">Pelodictyon phaeoclathratiforme (strain DSM 5477 / BU-1)</name>
    <dbReference type="NCBI Taxonomy" id="324925"/>
    <lineage>
        <taxon>Bacteria</taxon>
        <taxon>Pseudomonadati</taxon>
        <taxon>Chlorobiota</taxon>
        <taxon>Chlorobiia</taxon>
        <taxon>Chlorobiales</taxon>
        <taxon>Chlorobiaceae</taxon>
        <taxon>Chlorobium/Pelodictyon group</taxon>
        <taxon>Pelodictyon</taxon>
    </lineage>
</organism>
<evidence type="ECO:0000313" key="2">
    <source>
        <dbReference type="Proteomes" id="UP000002724"/>
    </source>
</evidence>
<dbReference type="HOGENOM" id="CLU_137860_0_0_10"/>
<dbReference type="KEGG" id="pph:Ppha_1223"/>
<dbReference type="EMBL" id="CP001110">
    <property type="protein sequence ID" value="ACF43495.1"/>
    <property type="molecule type" value="Genomic_DNA"/>
</dbReference>
<sequence length="152" mass="17443">MSLGEFFPEVFKADYARRNLEVGSVLKLYVTDTKPPKEKRFIIVGKNIDGLCLATVYINSEINENINYSPELKELHLPFQAAGRTYLDHDSFVDCSEFVIREQKEIELAIKNRPGVVIGTLCDTDLTAVRNKLINSPKIKRKDKKRFGFYPE</sequence>
<dbReference type="RefSeq" id="WP_012507987.1">
    <property type="nucleotide sequence ID" value="NC_011060.1"/>
</dbReference>
<name>B4SGT2_PELPB</name>